<comment type="caution">
    <text evidence="1">The sequence shown here is derived from an EMBL/GenBank/DDBJ whole genome shotgun (WGS) entry which is preliminary data.</text>
</comment>
<accession>A0A9W4WZT4</accession>
<protein>
    <submittedName>
        <fullName evidence="1">1096_t:CDS:1</fullName>
    </submittedName>
</protein>
<dbReference type="AlphaFoldDB" id="A0A9W4WZT4"/>
<dbReference type="EMBL" id="CAMKVN010007428">
    <property type="protein sequence ID" value="CAI2191486.1"/>
    <property type="molecule type" value="Genomic_DNA"/>
</dbReference>
<reference evidence="1" key="1">
    <citation type="submission" date="2022-08" db="EMBL/GenBank/DDBJ databases">
        <authorList>
            <person name="Kallberg Y."/>
            <person name="Tangrot J."/>
            <person name="Rosling A."/>
        </authorList>
    </citation>
    <scope>NUCLEOTIDE SEQUENCE</scope>
    <source>
        <strain evidence="1">Wild A</strain>
    </source>
</reference>
<evidence type="ECO:0000313" key="1">
    <source>
        <dbReference type="EMBL" id="CAI2191486.1"/>
    </source>
</evidence>
<evidence type="ECO:0000313" key="2">
    <source>
        <dbReference type="Proteomes" id="UP001153678"/>
    </source>
</evidence>
<gene>
    <name evidence="1" type="ORF">FWILDA_LOCUS15095</name>
</gene>
<proteinExistence type="predicted"/>
<organism evidence="1 2">
    <name type="scientific">Funneliformis geosporum</name>
    <dbReference type="NCBI Taxonomy" id="1117311"/>
    <lineage>
        <taxon>Eukaryota</taxon>
        <taxon>Fungi</taxon>
        <taxon>Fungi incertae sedis</taxon>
        <taxon>Mucoromycota</taxon>
        <taxon>Glomeromycotina</taxon>
        <taxon>Glomeromycetes</taxon>
        <taxon>Glomerales</taxon>
        <taxon>Glomeraceae</taxon>
        <taxon>Funneliformis</taxon>
    </lineage>
</organism>
<name>A0A9W4WZT4_9GLOM</name>
<keyword evidence="2" id="KW-1185">Reference proteome</keyword>
<sequence>KSTGLIQGKFVPIIDAIAISDASIEFAKEEGVSNLADFEEASSSSN</sequence>
<dbReference type="Proteomes" id="UP001153678">
    <property type="component" value="Unassembled WGS sequence"/>
</dbReference>
<feature type="non-terminal residue" evidence="1">
    <location>
        <position position="46"/>
    </location>
</feature>